<keyword evidence="11" id="KW-1185">Reference proteome</keyword>
<dbReference type="EC" id="2.7.10.2" evidence="2"/>
<evidence type="ECO:0000256" key="8">
    <source>
        <dbReference type="ARBA" id="ARBA00051245"/>
    </source>
</evidence>
<dbReference type="GO" id="GO:0004715">
    <property type="term" value="F:non-membrane spanning protein tyrosine kinase activity"/>
    <property type="evidence" value="ECO:0007669"/>
    <property type="project" value="UniProtKB-EC"/>
</dbReference>
<evidence type="ECO:0000256" key="1">
    <source>
        <dbReference type="ARBA" id="ARBA00007316"/>
    </source>
</evidence>
<dbReference type="PANTHER" id="PTHR32309">
    <property type="entry name" value="TYROSINE-PROTEIN KINASE"/>
    <property type="match status" value="1"/>
</dbReference>
<feature type="domain" description="AAA" evidence="9">
    <location>
        <begin position="54"/>
        <end position="171"/>
    </location>
</feature>
<comment type="caution">
    <text evidence="10">The sequence shown here is derived from an EMBL/GenBank/DDBJ whole genome shotgun (WGS) entry which is preliminary data.</text>
</comment>
<comment type="catalytic activity">
    <reaction evidence="8">
        <text>L-tyrosyl-[protein] + ATP = O-phospho-L-tyrosyl-[protein] + ADP + H(+)</text>
        <dbReference type="Rhea" id="RHEA:10596"/>
        <dbReference type="Rhea" id="RHEA-COMP:10136"/>
        <dbReference type="Rhea" id="RHEA-COMP:20101"/>
        <dbReference type="ChEBI" id="CHEBI:15378"/>
        <dbReference type="ChEBI" id="CHEBI:30616"/>
        <dbReference type="ChEBI" id="CHEBI:46858"/>
        <dbReference type="ChEBI" id="CHEBI:61978"/>
        <dbReference type="ChEBI" id="CHEBI:456216"/>
        <dbReference type="EC" id="2.7.10.2"/>
    </reaction>
</comment>
<dbReference type="SUPFAM" id="SSF52540">
    <property type="entry name" value="P-loop containing nucleoside triphosphate hydrolases"/>
    <property type="match status" value="1"/>
</dbReference>
<accession>A0A7X0RW74</accession>
<dbReference type="FunFam" id="3.40.50.300:FF:000527">
    <property type="entry name" value="Tyrosine-protein kinase etk"/>
    <property type="match status" value="1"/>
</dbReference>
<evidence type="ECO:0000256" key="7">
    <source>
        <dbReference type="ARBA" id="ARBA00023137"/>
    </source>
</evidence>
<dbReference type="InterPro" id="IPR027417">
    <property type="entry name" value="P-loop_NTPase"/>
</dbReference>
<comment type="similarity">
    <text evidence="1">Belongs to the CpsD/CapB family.</text>
</comment>
<reference evidence="10 11" key="1">
    <citation type="submission" date="2020-08" db="EMBL/GenBank/DDBJ databases">
        <title>Cohnella phylogeny.</title>
        <authorList>
            <person name="Dunlap C."/>
        </authorList>
    </citation>
    <scope>NUCLEOTIDE SEQUENCE [LARGE SCALE GENOMIC DNA]</scope>
    <source>
        <strain evidence="10 11">DSM 28246</strain>
    </source>
</reference>
<name>A0A7X0RW74_9BACL</name>
<dbReference type="GO" id="GO:0005524">
    <property type="term" value="F:ATP binding"/>
    <property type="evidence" value="ECO:0007669"/>
    <property type="project" value="UniProtKB-KW"/>
</dbReference>
<dbReference type="EMBL" id="JACJVP010000055">
    <property type="protein sequence ID" value="MBB6674807.1"/>
    <property type="molecule type" value="Genomic_DNA"/>
</dbReference>
<dbReference type="InterPro" id="IPR025669">
    <property type="entry name" value="AAA_dom"/>
</dbReference>
<keyword evidence="7" id="KW-0829">Tyrosine-protein kinase</keyword>
<sequence>MSRLTESRKRIITDRQPKSPVAEAYRTLRTNLQYSGLDEPIRTLMVTSAAPQEGKSTTINNLAVAYAQGDCRVLLLDADMRKPTAHFAFGLSNRFGLSSVLAGQSELLEAVQSTHVHNLSVLTSGATPPNPAEMLASRKMDKLLADLRERYDLILIDTPPVLAVSDAQIVSTKCEGVLLVVKAGELKRGPALRAKEQLSFVGARMLGVVLNQAKGKDAGHYYNYNA</sequence>
<evidence type="ECO:0000313" key="11">
    <source>
        <dbReference type="Proteomes" id="UP000547209"/>
    </source>
</evidence>
<gene>
    <name evidence="10" type="ORF">H7C19_29430</name>
</gene>
<dbReference type="InterPro" id="IPR050445">
    <property type="entry name" value="Bact_polysacc_biosynth/exp"/>
</dbReference>
<dbReference type="InterPro" id="IPR005702">
    <property type="entry name" value="Wzc-like_C"/>
</dbReference>
<evidence type="ECO:0000256" key="6">
    <source>
        <dbReference type="ARBA" id="ARBA00022840"/>
    </source>
</evidence>
<organism evidence="10 11">
    <name type="scientific">Cohnella nanjingensis</name>
    <dbReference type="NCBI Taxonomy" id="1387779"/>
    <lineage>
        <taxon>Bacteria</taxon>
        <taxon>Bacillati</taxon>
        <taxon>Bacillota</taxon>
        <taxon>Bacilli</taxon>
        <taxon>Bacillales</taxon>
        <taxon>Paenibacillaceae</taxon>
        <taxon>Cohnella</taxon>
    </lineage>
</organism>
<proteinExistence type="inferred from homology"/>
<evidence type="ECO:0000256" key="3">
    <source>
        <dbReference type="ARBA" id="ARBA00022679"/>
    </source>
</evidence>
<evidence type="ECO:0000256" key="4">
    <source>
        <dbReference type="ARBA" id="ARBA00022741"/>
    </source>
</evidence>
<keyword evidence="4" id="KW-0547">Nucleotide-binding</keyword>
<dbReference type="Gene3D" id="3.40.50.300">
    <property type="entry name" value="P-loop containing nucleotide triphosphate hydrolases"/>
    <property type="match status" value="1"/>
</dbReference>
<dbReference type="GO" id="GO:0042802">
    <property type="term" value="F:identical protein binding"/>
    <property type="evidence" value="ECO:0007669"/>
    <property type="project" value="UniProtKB-ARBA"/>
</dbReference>
<dbReference type="Pfam" id="PF13614">
    <property type="entry name" value="AAA_31"/>
    <property type="match status" value="1"/>
</dbReference>
<keyword evidence="3" id="KW-0808">Transferase</keyword>
<dbReference type="AlphaFoldDB" id="A0A7X0RW74"/>
<dbReference type="CDD" id="cd05387">
    <property type="entry name" value="BY-kinase"/>
    <property type="match status" value="1"/>
</dbReference>
<dbReference type="PANTHER" id="PTHR32309:SF13">
    <property type="entry name" value="FERRIC ENTEROBACTIN TRANSPORT PROTEIN FEPE"/>
    <property type="match status" value="1"/>
</dbReference>
<evidence type="ECO:0000256" key="2">
    <source>
        <dbReference type="ARBA" id="ARBA00011903"/>
    </source>
</evidence>
<keyword evidence="6" id="KW-0067">ATP-binding</keyword>
<protein>
    <recommendedName>
        <fullName evidence="2">non-specific protein-tyrosine kinase</fullName>
        <ecNumber evidence="2">2.7.10.2</ecNumber>
    </recommendedName>
</protein>
<dbReference type="NCBIfam" id="TIGR01007">
    <property type="entry name" value="eps_fam"/>
    <property type="match status" value="1"/>
</dbReference>
<evidence type="ECO:0000313" key="10">
    <source>
        <dbReference type="EMBL" id="MBB6674807.1"/>
    </source>
</evidence>
<dbReference type="RefSeq" id="WP_185672668.1">
    <property type="nucleotide sequence ID" value="NZ_JACJVP010000055.1"/>
</dbReference>
<dbReference type="Proteomes" id="UP000547209">
    <property type="component" value="Unassembled WGS sequence"/>
</dbReference>
<keyword evidence="5 10" id="KW-0418">Kinase</keyword>
<evidence type="ECO:0000256" key="5">
    <source>
        <dbReference type="ARBA" id="ARBA00022777"/>
    </source>
</evidence>
<dbReference type="GO" id="GO:0005886">
    <property type="term" value="C:plasma membrane"/>
    <property type="evidence" value="ECO:0007669"/>
    <property type="project" value="TreeGrafter"/>
</dbReference>
<evidence type="ECO:0000259" key="9">
    <source>
        <dbReference type="Pfam" id="PF13614"/>
    </source>
</evidence>